<organism evidence="1">
    <name type="scientific">Monoclea gottschei varicosa-like virus</name>
    <dbReference type="NCBI Taxonomy" id="2933180"/>
    <lineage>
        <taxon>Viruses</taxon>
        <taxon>Riboviria</taxon>
        <taxon>Orthornavirae</taxon>
        <taxon>Negarnaviricota</taxon>
        <taxon>Haploviricotina</taxon>
        <taxon>Monjiviricetes</taxon>
        <taxon>Mononegavirales</taxon>
        <taxon>Rhabdoviridae</taxon>
        <taxon>Betarhabdovirinae</taxon>
        <taxon>Varicosavirus</taxon>
        <taxon>Varicosavirus monocleae</taxon>
    </lineage>
</organism>
<accession>A0A9C7GWF6</accession>
<dbReference type="EMBL" id="OX380364">
    <property type="protein sequence ID" value="CAI5383843.1"/>
    <property type="molecule type" value="Genomic_RNA"/>
</dbReference>
<gene>
    <name evidence="1" type="primary">hypothetical protein 4</name>
</gene>
<reference evidence="1" key="1">
    <citation type="submission" date="2022-11" db="EMBL/GenBank/DDBJ databases">
        <authorList>
            <person name="Mifsud CO J."/>
            <person name="Holmes C E."/>
            <person name="Gallagher V R."/>
            <person name="Geoghegan L J."/>
        </authorList>
    </citation>
    <scope>NUCLEOTIDE SEQUENCE</scope>
</reference>
<proteinExistence type="predicted"/>
<name>A0A9C7GWF6_9RHAB</name>
<protein>
    <submittedName>
        <fullName evidence="1">Uncharacterized protein</fullName>
    </submittedName>
</protein>
<evidence type="ECO:0000313" key="1">
    <source>
        <dbReference type="EMBL" id="CAI5383843.1"/>
    </source>
</evidence>
<sequence length="141" mass="16019">METLRELLKQHFELIECYPCSPITIHLPGSIFSESKVKLIESLNRLSTYSEDNCRLCKYGACRKVNNNKTLYKIIDQSLMNGIITQILLPLRHPSLLPFLITGQIRGPLCSRCFLSILISESPLANYSRLCQLSLYPGAFP</sequence>